<gene>
    <name evidence="2" type="ORF">HAQ05_25220</name>
</gene>
<reference evidence="2 3" key="1">
    <citation type="journal article" date="2020" name="Insects">
        <title>Bacteria Belonging to Pseudomonas typographi sp. nov. from the Bark Beetle Ips typographus Have Genomic Potential to Aid in the Host Ecology.</title>
        <authorList>
            <person name="Peral-Aranega E."/>
            <person name="Saati-Santamaria Z."/>
            <person name="Kolarik M."/>
            <person name="Rivas R."/>
            <person name="Garcia-Fraile P."/>
        </authorList>
    </citation>
    <scope>NUCLEOTIDE SEQUENCE [LARGE SCALE GENOMIC DNA]</scope>
    <source>
        <strain evidence="2 3">CA3A</strain>
    </source>
</reference>
<dbReference type="RefSeq" id="WP_190426201.1">
    <property type="nucleotide sequence ID" value="NZ_JAAOCA010000047.1"/>
</dbReference>
<dbReference type="Pfam" id="PF25181">
    <property type="entry name" value="Phage_Bbp19"/>
    <property type="match status" value="1"/>
</dbReference>
<protein>
    <recommendedName>
        <fullName evidence="1">Bbp19-like phage domain-containing protein</fullName>
    </recommendedName>
</protein>
<dbReference type="InterPro" id="IPR057447">
    <property type="entry name" value="Bbp19-like_phage"/>
</dbReference>
<feature type="domain" description="Bbp19-like phage" evidence="1">
    <location>
        <begin position="26"/>
        <end position="89"/>
    </location>
</feature>
<dbReference type="EMBL" id="JAAOCA010000047">
    <property type="protein sequence ID" value="MBD1601982.1"/>
    <property type="molecule type" value="Genomic_DNA"/>
</dbReference>
<dbReference type="Proteomes" id="UP000805841">
    <property type="component" value="Unassembled WGS sequence"/>
</dbReference>
<evidence type="ECO:0000313" key="3">
    <source>
        <dbReference type="Proteomes" id="UP000805841"/>
    </source>
</evidence>
<evidence type="ECO:0000259" key="1">
    <source>
        <dbReference type="Pfam" id="PF25181"/>
    </source>
</evidence>
<sequence>MYEDDEILQAREAKVRLAEKRRDDDFQWLMGDLRGRRIVWGWLCESCMFHTTFDTHGGRMSLNEGRRQIGLKLTAEIHRLCPDLYSVMVRENSQQPDEVNQ</sequence>
<evidence type="ECO:0000313" key="2">
    <source>
        <dbReference type="EMBL" id="MBD1601982.1"/>
    </source>
</evidence>
<name>A0ABR7Z974_9PSED</name>
<comment type="caution">
    <text evidence="2">The sequence shown here is derived from an EMBL/GenBank/DDBJ whole genome shotgun (WGS) entry which is preliminary data.</text>
</comment>
<accession>A0ABR7Z974</accession>
<organism evidence="2 3">
    <name type="scientific">Pseudomonas typographi</name>
    <dbReference type="NCBI Taxonomy" id="2715964"/>
    <lineage>
        <taxon>Bacteria</taxon>
        <taxon>Pseudomonadati</taxon>
        <taxon>Pseudomonadota</taxon>
        <taxon>Gammaproteobacteria</taxon>
        <taxon>Pseudomonadales</taxon>
        <taxon>Pseudomonadaceae</taxon>
        <taxon>Pseudomonas</taxon>
    </lineage>
</organism>
<proteinExistence type="predicted"/>
<keyword evidence="3" id="KW-1185">Reference proteome</keyword>